<sequence>MMTSWKWAGGRKDPWLAVFLTVMLLVSIVASQSPDVTTKSSVPRTPSESSTTSLLHTPIFLPPLSESTIIRSRSGGYGKRSVSGYGV</sequence>
<feature type="chain" id="PRO_5035267268" evidence="2">
    <location>
        <begin position="32"/>
        <end position="87"/>
    </location>
</feature>
<organism evidence="3 4">
    <name type="scientific">Homarus americanus</name>
    <name type="common">American lobster</name>
    <dbReference type="NCBI Taxonomy" id="6706"/>
    <lineage>
        <taxon>Eukaryota</taxon>
        <taxon>Metazoa</taxon>
        <taxon>Ecdysozoa</taxon>
        <taxon>Arthropoda</taxon>
        <taxon>Crustacea</taxon>
        <taxon>Multicrustacea</taxon>
        <taxon>Malacostraca</taxon>
        <taxon>Eumalacostraca</taxon>
        <taxon>Eucarida</taxon>
        <taxon>Decapoda</taxon>
        <taxon>Pleocyemata</taxon>
        <taxon>Astacidea</taxon>
        <taxon>Nephropoidea</taxon>
        <taxon>Nephropidae</taxon>
        <taxon>Homarus</taxon>
    </lineage>
</organism>
<evidence type="ECO:0000256" key="2">
    <source>
        <dbReference type="SAM" id="SignalP"/>
    </source>
</evidence>
<evidence type="ECO:0000313" key="3">
    <source>
        <dbReference type="EMBL" id="KAG7154195.1"/>
    </source>
</evidence>
<gene>
    <name evidence="3" type="ORF">Hamer_G021316</name>
</gene>
<keyword evidence="2" id="KW-0732">Signal</keyword>
<feature type="signal peptide" evidence="2">
    <location>
        <begin position="1"/>
        <end position="31"/>
    </location>
</feature>
<protein>
    <submittedName>
        <fullName evidence="3">Uncharacterized protein</fullName>
    </submittedName>
</protein>
<dbReference type="Proteomes" id="UP000747542">
    <property type="component" value="Unassembled WGS sequence"/>
</dbReference>
<keyword evidence="4" id="KW-1185">Reference proteome</keyword>
<reference evidence="3" key="1">
    <citation type="journal article" date="2021" name="Sci. Adv.">
        <title>The American lobster genome reveals insights on longevity, neural, and immune adaptations.</title>
        <authorList>
            <person name="Polinski J.M."/>
            <person name="Zimin A.V."/>
            <person name="Clark K.F."/>
            <person name="Kohn A.B."/>
            <person name="Sadowski N."/>
            <person name="Timp W."/>
            <person name="Ptitsyn A."/>
            <person name="Khanna P."/>
            <person name="Romanova D.Y."/>
            <person name="Williams P."/>
            <person name="Greenwood S.J."/>
            <person name="Moroz L.L."/>
            <person name="Walt D.R."/>
            <person name="Bodnar A.G."/>
        </authorList>
    </citation>
    <scope>NUCLEOTIDE SEQUENCE</scope>
    <source>
        <strain evidence="3">GMGI-L3</strain>
    </source>
</reference>
<name>A0A8J5JEK0_HOMAM</name>
<feature type="region of interest" description="Disordered" evidence="1">
    <location>
        <begin position="33"/>
        <end position="55"/>
    </location>
</feature>
<evidence type="ECO:0000313" key="4">
    <source>
        <dbReference type="Proteomes" id="UP000747542"/>
    </source>
</evidence>
<comment type="caution">
    <text evidence="3">The sequence shown here is derived from an EMBL/GenBank/DDBJ whole genome shotgun (WGS) entry which is preliminary data.</text>
</comment>
<dbReference type="AlphaFoldDB" id="A0A8J5JEK0"/>
<dbReference type="EMBL" id="JAHLQT010044950">
    <property type="protein sequence ID" value="KAG7154195.1"/>
    <property type="molecule type" value="Genomic_DNA"/>
</dbReference>
<proteinExistence type="predicted"/>
<accession>A0A8J5JEK0</accession>
<evidence type="ECO:0000256" key="1">
    <source>
        <dbReference type="SAM" id="MobiDB-lite"/>
    </source>
</evidence>